<evidence type="ECO:0000313" key="3">
    <source>
        <dbReference type="Proteomes" id="UP000215694"/>
    </source>
</evidence>
<dbReference type="OrthoDB" id="2220779at2"/>
<dbReference type="Pfam" id="PF17225">
    <property type="entry name" value="DUF5301"/>
    <property type="match status" value="1"/>
</dbReference>
<dbReference type="EMBL" id="NOJY02000011">
    <property type="protein sequence ID" value="RDY27714.1"/>
    <property type="molecule type" value="Genomic_DNA"/>
</dbReference>
<proteinExistence type="predicted"/>
<organism evidence="2 3">
    <name type="scientific">Romboutsia weinsteinii</name>
    <dbReference type="NCBI Taxonomy" id="2020949"/>
    <lineage>
        <taxon>Bacteria</taxon>
        <taxon>Bacillati</taxon>
        <taxon>Bacillota</taxon>
        <taxon>Clostridia</taxon>
        <taxon>Peptostreptococcales</taxon>
        <taxon>Peptostreptococcaceae</taxon>
        <taxon>Romboutsia</taxon>
    </lineage>
</organism>
<reference evidence="2 3" key="1">
    <citation type="journal article" date="2017" name="Genome Announc.">
        <title>Draft Genome Sequence of Romboutsia weinsteinii sp. nov. Strain CCRI-19649(T) Isolated from Surface Water.</title>
        <authorList>
            <person name="Maheux A.F."/>
            <person name="Boudreau D.K."/>
            <person name="Berube E."/>
            <person name="Boissinot M."/>
            <person name="Cantin P."/>
            <person name="Raymond F."/>
            <person name="Corbeil J."/>
            <person name="Omar R.F."/>
            <person name="Bergeron M.G."/>
        </authorList>
    </citation>
    <scope>NUCLEOTIDE SEQUENCE [LARGE SCALE GENOMIC DNA]</scope>
    <source>
        <strain evidence="2 3">CCRI-19649</strain>
    </source>
</reference>
<gene>
    <name evidence="2" type="ORF">CHL78_008305</name>
</gene>
<comment type="caution">
    <text evidence="2">The sequence shown here is derived from an EMBL/GenBank/DDBJ whole genome shotgun (WGS) entry which is preliminary data.</text>
</comment>
<dbReference type="AlphaFoldDB" id="A0A371J4U6"/>
<dbReference type="PROSITE" id="PS51257">
    <property type="entry name" value="PROKAR_LIPOPROTEIN"/>
    <property type="match status" value="1"/>
</dbReference>
<sequence>MKKHKIFIFSFVLSALFLIGCDKVIYKDIDLPSLEDIESIEITGGESKFASDDKNIILKLIENMSNATITNKESVQDVPNQEKYIKINLITKEYTSTFFVYWEDSKLYLEQPYVGIYLADTSLNEVINGIYDFKFKD</sequence>
<evidence type="ECO:0000313" key="2">
    <source>
        <dbReference type="EMBL" id="RDY27714.1"/>
    </source>
</evidence>
<protein>
    <recommendedName>
        <fullName evidence="1">DUF5301 domain-containing protein</fullName>
    </recommendedName>
</protein>
<name>A0A371J4U6_9FIRM</name>
<dbReference type="Proteomes" id="UP000215694">
    <property type="component" value="Unassembled WGS sequence"/>
</dbReference>
<evidence type="ECO:0000259" key="1">
    <source>
        <dbReference type="Pfam" id="PF17225"/>
    </source>
</evidence>
<keyword evidence="3" id="KW-1185">Reference proteome</keyword>
<dbReference type="RefSeq" id="WP_094367028.1">
    <property type="nucleotide sequence ID" value="NZ_NOJY02000011.1"/>
</dbReference>
<feature type="domain" description="DUF5301" evidence="1">
    <location>
        <begin position="27"/>
        <end position="117"/>
    </location>
</feature>
<dbReference type="Gene3D" id="2.60.40.4250">
    <property type="match status" value="1"/>
</dbReference>
<accession>A0A371J4U6</accession>
<dbReference type="InterPro" id="IPR033782">
    <property type="entry name" value="DUF5301"/>
</dbReference>